<feature type="domain" description="Gp5/Type VI secretion system Vgr protein OB-fold" evidence="4">
    <location>
        <begin position="396"/>
        <end position="464"/>
    </location>
</feature>
<comment type="caution">
    <text evidence="6">The sequence shown here is derived from an EMBL/GenBank/DDBJ whole genome shotgun (WGS) entry which is preliminary data.</text>
</comment>
<accession>A0ABU5L492</accession>
<keyword evidence="3" id="KW-0964">Secreted</keyword>
<protein>
    <submittedName>
        <fullName evidence="6">Type VI secretion system tip protein TssI/VgrG</fullName>
    </submittedName>
</protein>
<dbReference type="NCBIfam" id="TIGR01646">
    <property type="entry name" value="vgr_GE"/>
    <property type="match status" value="1"/>
</dbReference>
<dbReference type="InterPro" id="IPR006531">
    <property type="entry name" value="Gp5/Vgr_OB"/>
</dbReference>
<evidence type="ECO:0000313" key="6">
    <source>
        <dbReference type="EMBL" id="MDZ5740738.1"/>
    </source>
</evidence>
<comment type="subcellular location">
    <subcellularLocation>
        <location evidence="1">Secreted</location>
    </subcellularLocation>
</comment>
<gene>
    <name evidence="6" type="primary">tssI</name>
    <name evidence="6" type="ORF">SOW75_21395</name>
</gene>
<dbReference type="InterPro" id="IPR037026">
    <property type="entry name" value="Vgr_OB-fold_dom_sf"/>
</dbReference>
<dbReference type="Pfam" id="PF04717">
    <property type="entry name" value="Phage_base_V"/>
    <property type="match status" value="1"/>
</dbReference>
<dbReference type="Pfam" id="PF05954">
    <property type="entry name" value="Phage_GPD"/>
    <property type="match status" value="1"/>
</dbReference>
<dbReference type="InterPro" id="IPR050708">
    <property type="entry name" value="T6SS_VgrG/RHS"/>
</dbReference>
<dbReference type="Proteomes" id="UP001292116">
    <property type="component" value="Unassembled WGS sequence"/>
</dbReference>
<dbReference type="InterPro" id="IPR017847">
    <property type="entry name" value="T6SS_RhsGE_Vgr_subset"/>
</dbReference>
<dbReference type="Gene3D" id="3.55.50.10">
    <property type="entry name" value="Baseplate protein-like domains"/>
    <property type="match status" value="1"/>
</dbReference>
<dbReference type="Gene3D" id="2.40.50.230">
    <property type="entry name" value="Gp5 N-terminal domain"/>
    <property type="match status" value="1"/>
</dbReference>
<dbReference type="RefSeq" id="WP_039613668.1">
    <property type="nucleotide sequence ID" value="NZ_JAXUBM010000029.1"/>
</dbReference>
<evidence type="ECO:0000313" key="7">
    <source>
        <dbReference type="Proteomes" id="UP001292116"/>
    </source>
</evidence>
<dbReference type="SUPFAM" id="SSF69279">
    <property type="entry name" value="Phage tail proteins"/>
    <property type="match status" value="2"/>
</dbReference>
<evidence type="ECO:0000256" key="2">
    <source>
        <dbReference type="ARBA" id="ARBA00005558"/>
    </source>
</evidence>
<evidence type="ECO:0000256" key="3">
    <source>
        <dbReference type="ARBA" id="ARBA00022525"/>
    </source>
</evidence>
<reference evidence="6 7" key="1">
    <citation type="submission" date="2023-11" db="EMBL/GenBank/DDBJ databases">
        <title>Draft genomes analysis of Pseudomonas asiatica isolated from milk, feces and farm soil of cows suffering from clinical mastitis.</title>
        <authorList>
            <person name="Rahman T."/>
            <person name="Das Z.C."/>
            <person name="Hoque M.N."/>
        </authorList>
    </citation>
    <scope>NUCLEOTIDE SEQUENCE [LARGE SCALE GENOMIC DNA]</scope>
    <source>
        <strain evidence="6 7">2F2</strain>
    </source>
</reference>
<comment type="similarity">
    <text evidence="2">Belongs to the VgrG protein family.</text>
</comment>
<organism evidence="6 7">
    <name type="scientific">Pseudomonas asiatica</name>
    <dbReference type="NCBI Taxonomy" id="2219225"/>
    <lineage>
        <taxon>Bacteria</taxon>
        <taxon>Pseudomonadati</taxon>
        <taxon>Pseudomonadota</taxon>
        <taxon>Gammaproteobacteria</taxon>
        <taxon>Pseudomonadales</taxon>
        <taxon>Pseudomonadaceae</taxon>
        <taxon>Pseudomonas</taxon>
    </lineage>
</organism>
<dbReference type="Gene3D" id="4.10.220.110">
    <property type="match status" value="1"/>
</dbReference>
<keyword evidence="7" id="KW-1185">Reference proteome</keyword>
<dbReference type="Pfam" id="PF22178">
    <property type="entry name" value="Gp5_trimer_C"/>
    <property type="match status" value="1"/>
</dbReference>
<dbReference type="InterPro" id="IPR006533">
    <property type="entry name" value="T6SS_Vgr_RhsGE"/>
</dbReference>
<dbReference type="PANTHER" id="PTHR32305:SF15">
    <property type="entry name" value="PROTEIN RHSA-RELATED"/>
    <property type="match status" value="1"/>
</dbReference>
<proteinExistence type="inferred from homology"/>
<dbReference type="InterPro" id="IPR054030">
    <property type="entry name" value="Gp5_Vgr_C"/>
</dbReference>
<evidence type="ECO:0000259" key="4">
    <source>
        <dbReference type="Pfam" id="PF04717"/>
    </source>
</evidence>
<name>A0ABU5L492_9PSED</name>
<dbReference type="NCBIfam" id="TIGR03361">
    <property type="entry name" value="VI_Rhs_Vgr"/>
    <property type="match status" value="1"/>
</dbReference>
<feature type="domain" description="Gp5/Type VI secretion system Vgr C-terminal trimerisation" evidence="5">
    <location>
        <begin position="481"/>
        <end position="570"/>
    </location>
</feature>
<dbReference type="Gene3D" id="2.30.110.50">
    <property type="match status" value="1"/>
</dbReference>
<dbReference type="EMBL" id="JAXUBM010000029">
    <property type="protein sequence ID" value="MDZ5740738.1"/>
    <property type="molecule type" value="Genomic_DNA"/>
</dbReference>
<sequence length="617" mass="69490">MMTDALEQMLSQHRRLITFDSPLPVDQELQLLSFTGHEAMSELFYFNVELISQDARIELKKLIGKKVTMGIELADGSTKYISAHVSDFVHTGADAGVANYSAELVPWLWILSRRRDSRIFQDKTTEQIVKEVFAYYLTLADHEFRLSKPLKPISFCTQYQESDLNFVLRLLEQEGLYFTFQHSQEGHRMIISDDSSVLTQLPGQPVIRYHRASVTETEDSITAWSSSRRFQPTQLTLKSFDYKQPGNPHLVKLESINQQGEVGRLEVFEYEGLYGYADADEGMRKARHRLEAMEVQGKIFSGKSNCRALEPGYYFELSQHYDHDNDPQDERQFLILSVKHWGQNNYSSNGQAGYQNSFTCIRRKIPFRPSLNTPRGLISGPQTAIVVGPPGEEIYTDELGRVKLQFHWDRNGEFNDQSSCWVRVAQSGASGGFGSIQIPRVGDEVVVVFLDGNPDRPLIMGSLYNSTNTPPWSLPANKTQSGFLTRSMKGDGGTANFFRFEDKAGAEQIIMHAERNMDTEIELDETHDVGNNRTITVGGTHTETVKKDTVVQVTEGSYTLQVDNQFIQVAAKQHIILQVGDSSITLTPEGIEIKGKVIVTTSTDTTQITGAAVRIND</sequence>
<dbReference type="SUPFAM" id="SSF69255">
    <property type="entry name" value="gp5 N-terminal domain-like"/>
    <property type="match status" value="1"/>
</dbReference>
<evidence type="ECO:0000256" key="1">
    <source>
        <dbReference type="ARBA" id="ARBA00004613"/>
    </source>
</evidence>
<dbReference type="PANTHER" id="PTHR32305">
    <property type="match status" value="1"/>
</dbReference>
<dbReference type="SUPFAM" id="SSF69349">
    <property type="entry name" value="Phage fibre proteins"/>
    <property type="match status" value="1"/>
</dbReference>
<evidence type="ECO:0000259" key="5">
    <source>
        <dbReference type="Pfam" id="PF22178"/>
    </source>
</evidence>